<protein>
    <recommendedName>
        <fullName evidence="3">DUF3466 domain-containing protein</fullName>
    </recommendedName>
</protein>
<comment type="caution">
    <text evidence="1">The sequence shown here is derived from an EMBL/GenBank/DDBJ whole genome shotgun (WGS) entry which is preliminary data.</text>
</comment>
<gene>
    <name evidence="1" type="ORF">CWB98_17120</name>
</gene>
<dbReference type="AlphaFoldDB" id="A0A5S3WWD9"/>
<proteinExistence type="predicted"/>
<accession>A0A5S3WWD9</accession>
<dbReference type="InterPro" id="IPR022562">
    <property type="entry name" value="DUF3466"/>
</dbReference>
<dbReference type="Pfam" id="PF11949">
    <property type="entry name" value="DUF3466"/>
    <property type="match status" value="1"/>
</dbReference>
<reference evidence="1 2" key="1">
    <citation type="submission" date="2018-01" db="EMBL/GenBank/DDBJ databases">
        <authorList>
            <person name="Paulsen S."/>
            <person name="Gram L.K."/>
        </authorList>
    </citation>
    <scope>NUCLEOTIDE SEQUENCE [LARGE SCALE GENOMIC DNA]</scope>
    <source>
        <strain evidence="1 2">S2599</strain>
    </source>
</reference>
<evidence type="ECO:0000313" key="1">
    <source>
        <dbReference type="EMBL" id="TMP35038.1"/>
    </source>
</evidence>
<dbReference type="OrthoDB" id="6219137at2"/>
<evidence type="ECO:0008006" key="3">
    <source>
        <dbReference type="Google" id="ProtNLM"/>
    </source>
</evidence>
<name>A0A5S3WWD9_9GAMM</name>
<dbReference type="EMBL" id="PNCJ01000026">
    <property type="protein sequence ID" value="TMP35038.1"/>
    <property type="molecule type" value="Genomic_DNA"/>
</dbReference>
<dbReference type="InterPro" id="IPR014262">
    <property type="entry name" value="HAF_rpt"/>
</dbReference>
<dbReference type="Proteomes" id="UP000306719">
    <property type="component" value="Unassembled WGS sequence"/>
</dbReference>
<sequence>MGNFSLSRLKNPFFIINVTKRSIKMYYIKSLTTTLIASTVFCTFSAATLASESPSYRFIDLGTLGGSESAALDINDQGVIVGWSTRDNNMDCTSPVSKPMNCEYAFKYQNGAMIDLGHSQDTVQSSHAVAINNHSVAVGYEVLRGVNDDTKMGESYHQPVRFEQGAPQALPVLSSKPLDSAMAVDINDQGKIIGWADNQIGQDTLVSWQGNAISTEAAHNTYYRRATGLNNLGDVVGFEYEAWSYKPNRAFIYKHGQVSVIDEREGVMSEMNAINDYGMIAGSKMVRAMTPLKATIWYPSMLGGVAEHVVGGLQQTSREESAFNDINRSGTAVGFSSTSDTIQATVYYRGKLYDLNRLVSAPGRLQTAEAVNEQGDIVGIYVTKDNQRRAFLLKVQ</sequence>
<reference evidence="2" key="2">
    <citation type="submission" date="2019-06" db="EMBL/GenBank/DDBJ databases">
        <title>Co-occurence of chitin degradation, pigmentation and bioactivity in marine Pseudoalteromonas.</title>
        <authorList>
            <person name="Sonnenschein E.C."/>
            <person name="Bech P.K."/>
        </authorList>
    </citation>
    <scope>NUCLEOTIDE SEQUENCE [LARGE SCALE GENOMIC DNA]</scope>
    <source>
        <strain evidence="2">S2599</strain>
    </source>
</reference>
<dbReference type="NCBIfam" id="TIGR02913">
    <property type="entry name" value="HAF_rpt"/>
    <property type="match status" value="1"/>
</dbReference>
<evidence type="ECO:0000313" key="2">
    <source>
        <dbReference type="Proteomes" id="UP000306719"/>
    </source>
</evidence>
<organism evidence="1 2">
    <name type="scientific">Pseudoalteromonas rubra</name>
    <dbReference type="NCBI Taxonomy" id="43658"/>
    <lineage>
        <taxon>Bacteria</taxon>
        <taxon>Pseudomonadati</taxon>
        <taxon>Pseudomonadota</taxon>
        <taxon>Gammaproteobacteria</taxon>
        <taxon>Alteromonadales</taxon>
        <taxon>Pseudoalteromonadaceae</taxon>
        <taxon>Pseudoalteromonas</taxon>
    </lineage>
</organism>